<sequence length="319" mass="34876">MKVVVTSKIPRVGIDVLEDAGFTVVGNPSERLLSPLELKDFVHGADGILCLLLDKIDREIIKEAGKNLKIIANYGVGFDNIDMAAAKERNILVTNTPSPLSSQAVAEFAIALILSLLKRIVEGDEFARKGNFGGWRPEIFLGENLEGKTLGIVGLGRIGCLVAKMGKALGLRVIYNKRTRDSCLEKEFGLEYMSFDNLLYESDIVSLHVPLTKETEHLINTETLEKMKDHSFLINTSRGRVVDEGALVEALKSGKLAGAALDVYEYEPLINPELCGLPNVVLTPHIASSVRAVRDEMAIMAGKNIVEALNRKTPPNLVK</sequence>
<dbReference type="PROSITE" id="PS00670">
    <property type="entry name" value="D_2_HYDROXYACID_DH_2"/>
    <property type="match status" value="1"/>
</dbReference>
<dbReference type="PANTHER" id="PTHR10996:SF283">
    <property type="entry name" value="GLYOXYLATE_HYDROXYPYRUVATE REDUCTASE B"/>
    <property type="match status" value="1"/>
</dbReference>
<dbReference type="InterPro" id="IPR029753">
    <property type="entry name" value="D-isomer_DH_CS"/>
</dbReference>
<dbReference type="Pfam" id="PF02826">
    <property type="entry name" value="2-Hacid_dh_C"/>
    <property type="match status" value="1"/>
</dbReference>
<dbReference type="FunFam" id="3.40.50.720:FF:000203">
    <property type="entry name" value="D-3-phosphoglycerate dehydrogenase (SerA)"/>
    <property type="match status" value="1"/>
</dbReference>
<accession>A0A2M7BBR3</accession>
<dbReference type="SUPFAM" id="SSF52283">
    <property type="entry name" value="Formate/glycerate dehydrogenase catalytic domain-like"/>
    <property type="match status" value="1"/>
</dbReference>
<dbReference type="InterPro" id="IPR006140">
    <property type="entry name" value="D-isomer_DH_NAD-bd"/>
</dbReference>
<keyword evidence="2 4" id="KW-0560">Oxidoreductase</keyword>
<dbReference type="InterPro" id="IPR036291">
    <property type="entry name" value="NAD(P)-bd_dom_sf"/>
</dbReference>
<gene>
    <name evidence="7" type="ORF">COS54_02820</name>
</gene>
<organism evidence="7 8">
    <name type="scientific">Candidatus Shapirobacteria bacterium CG03_land_8_20_14_0_80_39_12</name>
    <dbReference type="NCBI Taxonomy" id="1974879"/>
    <lineage>
        <taxon>Bacteria</taxon>
        <taxon>Candidatus Shapironibacteriota</taxon>
    </lineage>
</organism>
<dbReference type="CDD" id="cd05301">
    <property type="entry name" value="GDH"/>
    <property type="match status" value="1"/>
</dbReference>
<comment type="similarity">
    <text evidence="1 4">Belongs to the D-isomer specific 2-hydroxyacid dehydrogenase family.</text>
</comment>
<dbReference type="GO" id="GO:0051287">
    <property type="term" value="F:NAD binding"/>
    <property type="evidence" value="ECO:0007669"/>
    <property type="project" value="InterPro"/>
</dbReference>
<dbReference type="InterPro" id="IPR050223">
    <property type="entry name" value="D-isomer_2-hydroxyacid_DH"/>
</dbReference>
<evidence type="ECO:0000313" key="8">
    <source>
        <dbReference type="Proteomes" id="UP000229631"/>
    </source>
</evidence>
<evidence type="ECO:0000256" key="3">
    <source>
        <dbReference type="ARBA" id="ARBA00023027"/>
    </source>
</evidence>
<reference evidence="8" key="1">
    <citation type="submission" date="2017-09" db="EMBL/GenBank/DDBJ databases">
        <title>Depth-based differentiation of microbial function through sediment-hosted aquifers and enrichment of novel symbionts in the deep terrestrial subsurface.</title>
        <authorList>
            <person name="Probst A.J."/>
            <person name="Ladd B."/>
            <person name="Jarett J.K."/>
            <person name="Geller-Mcgrath D.E."/>
            <person name="Sieber C.M.K."/>
            <person name="Emerson J.B."/>
            <person name="Anantharaman K."/>
            <person name="Thomas B.C."/>
            <person name="Malmstrom R."/>
            <person name="Stieglmeier M."/>
            <person name="Klingl A."/>
            <person name="Woyke T."/>
            <person name="Ryan C.M."/>
            <person name="Banfield J.F."/>
        </authorList>
    </citation>
    <scope>NUCLEOTIDE SEQUENCE [LARGE SCALE GENOMIC DNA]</scope>
</reference>
<dbReference type="Proteomes" id="UP000229631">
    <property type="component" value="Unassembled WGS sequence"/>
</dbReference>
<evidence type="ECO:0000256" key="4">
    <source>
        <dbReference type="RuleBase" id="RU003719"/>
    </source>
</evidence>
<feature type="domain" description="D-isomer specific 2-hydroxyacid dehydrogenase catalytic" evidence="5">
    <location>
        <begin position="3"/>
        <end position="319"/>
    </location>
</feature>
<evidence type="ECO:0000259" key="6">
    <source>
        <dbReference type="Pfam" id="PF02826"/>
    </source>
</evidence>
<dbReference type="Gene3D" id="3.40.50.720">
    <property type="entry name" value="NAD(P)-binding Rossmann-like Domain"/>
    <property type="match status" value="2"/>
</dbReference>
<evidence type="ECO:0000259" key="5">
    <source>
        <dbReference type="Pfam" id="PF00389"/>
    </source>
</evidence>
<evidence type="ECO:0000313" key="7">
    <source>
        <dbReference type="EMBL" id="PIV00544.1"/>
    </source>
</evidence>
<name>A0A2M7BBR3_9BACT</name>
<protein>
    <submittedName>
        <fullName evidence="7">D-glycerate dehydrogenase</fullName>
    </submittedName>
</protein>
<dbReference type="GO" id="GO:0005829">
    <property type="term" value="C:cytosol"/>
    <property type="evidence" value="ECO:0007669"/>
    <property type="project" value="TreeGrafter"/>
</dbReference>
<comment type="caution">
    <text evidence="7">The sequence shown here is derived from an EMBL/GenBank/DDBJ whole genome shotgun (WGS) entry which is preliminary data.</text>
</comment>
<dbReference type="Pfam" id="PF00389">
    <property type="entry name" value="2-Hacid_dh"/>
    <property type="match status" value="1"/>
</dbReference>
<evidence type="ECO:0000256" key="1">
    <source>
        <dbReference type="ARBA" id="ARBA00005854"/>
    </source>
</evidence>
<proteinExistence type="inferred from homology"/>
<keyword evidence="3" id="KW-0520">NAD</keyword>
<dbReference type="EMBL" id="PEVC01000050">
    <property type="protein sequence ID" value="PIV00544.1"/>
    <property type="molecule type" value="Genomic_DNA"/>
</dbReference>
<dbReference type="GO" id="GO:0030267">
    <property type="term" value="F:glyoxylate reductase (NADPH) activity"/>
    <property type="evidence" value="ECO:0007669"/>
    <property type="project" value="TreeGrafter"/>
</dbReference>
<dbReference type="PANTHER" id="PTHR10996">
    <property type="entry name" value="2-HYDROXYACID DEHYDROGENASE-RELATED"/>
    <property type="match status" value="1"/>
</dbReference>
<dbReference type="SUPFAM" id="SSF51735">
    <property type="entry name" value="NAD(P)-binding Rossmann-fold domains"/>
    <property type="match status" value="1"/>
</dbReference>
<dbReference type="AlphaFoldDB" id="A0A2M7BBR3"/>
<feature type="domain" description="D-isomer specific 2-hydroxyacid dehydrogenase NAD-binding" evidence="6">
    <location>
        <begin position="110"/>
        <end position="287"/>
    </location>
</feature>
<dbReference type="GO" id="GO:0016618">
    <property type="term" value="F:hydroxypyruvate reductase [NAD(P)H] activity"/>
    <property type="evidence" value="ECO:0007669"/>
    <property type="project" value="TreeGrafter"/>
</dbReference>
<evidence type="ECO:0000256" key="2">
    <source>
        <dbReference type="ARBA" id="ARBA00023002"/>
    </source>
</evidence>
<dbReference type="InterPro" id="IPR006139">
    <property type="entry name" value="D-isomer_2_OHA_DH_cat_dom"/>
</dbReference>